<protein>
    <recommendedName>
        <fullName evidence="2">OmpR/PhoB-type domain-containing protein</fullName>
    </recommendedName>
</protein>
<sequence length="571" mass="65862">MIELIGQRMLKQGRYKSIISAIEKLPEKIFYKNLEILKYYGEALGYLGGLAKAKDVLMMALRQVGKNKKLKTEIMYTLSGVLINQGNLKEAIRLLKWLLRICPDMLYLVKASAMNSLGAIDNSLGGKRLIEARKLFHQAFRIAERHRLDELKTSILNNWAMNEFKMGNLKDAYSKILPAIELLREHFSLGCGAGFYNGARISLLLGDINSANRILKTGMEVCKAYNDPWSMAGLRPGFGFLAIEESDLKTAMEYINKTFGIYEQLRVPWLIITALNELCRIEIMDDNIVEAERIINKINEFKKAKDDADSISILLTEAQIKIAKNEYDGVLELLNKVKELSQKYKLRFDLFLTELKLCTALNKKGRTNELKKILFKLMDKAEKNGFDFILLKEMKQDKKLLNFIINNHIRLNYLFSILKKFKPVNIIQVSFFGNFSLKINGSLFNEEKGQTTKAKKLFFYLLFYKNRSFTQGELIETFWPKSGLKQGYASLRKAIHHIRKALYGYGIDEPISIRAGSYQISSDLYIISDVDEFESLLVEYKKRWVDKLRYERLFEIYKNGFLPETGLITGN</sequence>
<dbReference type="SUPFAM" id="SSF48452">
    <property type="entry name" value="TPR-like"/>
    <property type="match status" value="2"/>
</dbReference>
<proteinExistence type="predicted"/>
<evidence type="ECO:0008006" key="2">
    <source>
        <dbReference type="Google" id="ProtNLM"/>
    </source>
</evidence>
<gene>
    <name evidence="1" type="ORF">ENP86_04505</name>
</gene>
<dbReference type="InterPro" id="IPR011990">
    <property type="entry name" value="TPR-like_helical_dom_sf"/>
</dbReference>
<dbReference type="Gene3D" id="1.25.40.10">
    <property type="entry name" value="Tetratricopeptide repeat domain"/>
    <property type="match status" value="2"/>
</dbReference>
<dbReference type="Gene3D" id="1.10.10.10">
    <property type="entry name" value="Winged helix-like DNA-binding domain superfamily/Winged helix DNA-binding domain"/>
    <property type="match status" value="1"/>
</dbReference>
<name>A0A7V0Z528_UNCW3</name>
<dbReference type="AlphaFoldDB" id="A0A7V0Z528"/>
<dbReference type="InterPro" id="IPR036388">
    <property type="entry name" value="WH-like_DNA-bd_sf"/>
</dbReference>
<comment type="caution">
    <text evidence="1">The sequence shown here is derived from an EMBL/GenBank/DDBJ whole genome shotgun (WGS) entry which is preliminary data.</text>
</comment>
<accession>A0A7V0Z528</accession>
<organism evidence="1">
    <name type="scientific">candidate division WOR-3 bacterium</name>
    <dbReference type="NCBI Taxonomy" id="2052148"/>
    <lineage>
        <taxon>Bacteria</taxon>
        <taxon>Bacteria division WOR-3</taxon>
    </lineage>
</organism>
<evidence type="ECO:0000313" key="1">
    <source>
        <dbReference type="EMBL" id="HDY58797.1"/>
    </source>
</evidence>
<dbReference type="InterPro" id="IPR051677">
    <property type="entry name" value="AfsR-DnrI-RedD_regulator"/>
</dbReference>
<dbReference type="SUPFAM" id="SSF46894">
    <property type="entry name" value="C-terminal effector domain of the bipartite response regulators"/>
    <property type="match status" value="1"/>
</dbReference>
<dbReference type="PANTHER" id="PTHR35807">
    <property type="entry name" value="TRANSCRIPTIONAL REGULATOR REDD-RELATED"/>
    <property type="match status" value="1"/>
</dbReference>
<dbReference type="InterPro" id="IPR016032">
    <property type="entry name" value="Sig_transdc_resp-reg_C-effctor"/>
</dbReference>
<dbReference type="GO" id="GO:0003677">
    <property type="term" value="F:DNA binding"/>
    <property type="evidence" value="ECO:0007669"/>
    <property type="project" value="InterPro"/>
</dbReference>
<dbReference type="EMBL" id="DSKY01000012">
    <property type="protein sequence ID" value="HDY58797.1"/>
    <property type="molecule type" value="Genomic_DNA"/>
</dbReference>
<reference evidence="1" key="1">
    <citation type="journal article" date="2020" name="mSystems">
        <title>Genome- and Community-Level Interaction Insights into Carbon Utilization and Element Cycling Functions of Hydrothermarchaeota in Hydrothermal Sediment.</title>
        <authorList>
            <person name="Zhou Z."/>
            <person name="Liu Y."/>
            <person name="Xu W."/>
            <person name="Pan J."/>
            <person name="Luo Z.H."/>
            <person name="Li M."/>
        </authorList>
    </citation>
    <scope>NUCLEOTIDE SEQUENCE [LARGE SCALE GENOMIC DNA]</scope>
    <source>
        <strain evidence="1">SpSt-258</strain>
    </source>
</reference>
<dbReference type="GO" id="GO:0006355">
    <property type="term" value="P:regulation of DNA-templated transcription"/>
    <property type="evidence" value="ECO:0007669"/>
    <property type="project" value="InterPro"/>
</dbReference>